<proteinExistence type="predicted"/>
<dbReference type="Gene3D" id="3.10.450.50">
    <property type="match status" value="1"/>
</dbReference>
<dbReference type="PANTHER" id="PTHR38436">
    <property type="entry name" value="POLYKETIDE CYCLASE SNOAL-LIKE DOMAIN"/>
    <property type="match status" value="1"/>
</dbReference>
<dbReference type="SUPFAM" id="SSF54427">
    <property type="entry name" value="NTF2-like"/>
    <property type="match status" value="1"/>
</dbReference>
<keyword evidence="2" id="KW-1185">Reference proteome</keyword>
<dbReference type="OrthoDB" id="4539871at2"/>
<reference evidence="1 2" key="1">
    <citation type="submission" date="2017-02" db="EMBL/GenBank/DDBJ databases">
        <title>The new phylogeny of genus Mycobacterium.</title>
        <authorList>
            <person name="Tortoli E."/>
            <person name="Trovato A."/>
            <person name="Cirillo D.M."/>
        </authorList>
    </citation>
    <scope>NUCLEOTIDE SEQUENCE [LARGE SCALE GENOMIC DNA]</scope>
    <source>
        <strain evidence="1 2">DSM 45057</strain>
    </source>
</reference>
<evidence type="ECO:0000313" key="1">
    <source>
        <dbReference type="EMBL" id="ORA12303.1"/>
    </source>
</evidence>
<comment type="caution">
    <text evidence="1">The sequence shown here is derived from an EMBL/GenBank/DDBJ whole genome shotgun (WGS) entry which is preliminary data.</text>
</comment>
<protein>
    <recommendedName>
        <fullName evidence="3">Ester cyclase</fullName>
    </recommendedName>
</protein>
<organism evidence="1 2">
    <name type="scientific">Mycobacterium angelicum</name>
    <dbReference type="NCBI Taxonomy" id="470074"/>
    <lineage>
        <taxon>Bacteria</taxon>
        <taxon>Bacillati</taxon>
        <taxon>Actinomycetota</taxon>
        <taxon>Actinomycetes</taxon>
        <taxon>Mycobacteriales</taxon>
        <taxon>Mycobacteriaceae</taxon>
        <taxon>Mycobacterium</taxon>
    </lineage>
</organism>
<dbReference type="EMBL" id="MVHE01000073">
    <property type="protein sequence ID" value="ORA12303.1"/>
    <property type="molecule type" value="Genomic_DNA"/>
</dbReference>
<dbReference type="Pfam" id="PF07366">
    <property type="entry name" value="SnoaL"/>
    <property type="match status" value="1"/>
</dbReference>
<gene>
    <name evidence="1" type="ORF">BST12_25115</name>
</gene>
<dbReference type="InterPro" id="IPR032710">
    <property type="entry name" value="NTF2-like_dom_sf"/>
</dbReference>
<evidence type="ECO:0000313" key="2">
    <source>
        <dbReference type="Proteomes" id="UP000192284"/>
    </source>
</evidence>
<dbReference type="InterPro" id="IPR009959">
    <property type="entry name" value="Cyclase_SnoaL-like"/>
</dbReference>
<sequence>MTGTASVDAELRQLRETTVLAHFEAENEHDVAATLATFKSGSARTELPGEVADGPNAVADAYRELFTAFPDMRFIDIKPESLCHHGNRVILESRVQGTHRGTYRGLPPTGRWVDLPVVAIFEFDGPDLVCERAYFDRLALLMLLGVARDPNSRAGRIAALLNHPVTVARAALRAARGAS</sequence>
<dbReference type="GO" id="GO:0030638">
    <property type="term" value="P:polyketide metabolic process"/>
    <property type="evidence" value="ECO:0007669"/>
    <property type="project" value="InterPro"/>
</dbReference>
<evidence type="ECO:0008006" key="3">
    <source>
        <dbReference type="Google" id="ProtNLM"/>
    </source>
</evidence>
<dbReference type="PANTHER" id="PTHR38436:SF1">
    <property type="entry name" value="ESTER CYCLASE"/>
    <property type="match status" value="1"/>
</dbReference>
<accession>A0A1W9ZD96</accession>
<dbReference type="AlphaFoldDB" id="A0A1W9ZD96"/>
<dbReference type="RefSeq" id="WP_083115943.1">
    <property type="nucleotide sequence ID" value="NZ_JACKTS010000031.1"/>
</dbReference>
<name>A0A1W9ZD96_MYCAN</name>
<dbReference type="Proteomes" id="UP000192284">
    <property type="component" value="Unassembled WGS sequence"/>
</dbReference>